<organism evidence="1 2">
    <name type="scientific">Prorocentrum cordatum</name>
    <dbReference type="NCBI Taxonomy" id="2364126"/>
    <lineage>
        <taxon>Eukaryota</taxon>
        <taxon>Sar</taxon>
        <taxon>Alveolata</taxon>
        <taxon>Dinophyceae</taxon>
        <taxon>Prorocentrales</taxon>
        <taxon>Prorocentraceae</taxon>
        <taxon>Prorocentrum</taxon>
    </lineage>
</organism>
<comment type="caution">
    <text evidence="1">The sequence shown here is derived from an EMBL/GenBank/DDBJ whole genome shotgun (WGS) entry which is preliminary data.</text>
</comment>
<protein>
    <submittedName>
        <fullName evidence="1">Uncharacterized protein</fullName>
    </submittedName>
</protein>
<dbReference type="EMBL" id="CAUYUJ010014282">
    <property type="protein sequence ID" value="CAK0839285.1"/>
    <property type="molecule type" value="Genomic_DNA"/>
</dbReference>
<proteinExistence type="predicted"/>
<reference evidence="1" key="1">
    <citation type="submission" date="2023-10" db="EMBL/GenBank/DDBJ databases">
        <authorList>
            <person name="Chen Y."/>
            <person name="Shah S."/>
            <person name="Dougan E. K."/>
            <person name="Thang M."/>
            <person name="Chan C."/>
        </authorList>
    </citation>
    <scope>NUCLEOTIDE SEQUENCE [LARGE SCALE GENOMIC DNA]</scope>
</reference>
<evidence type="ECO:0000313" key="2">
    <source>
        <dbReference type="Proteomes" id="UP001189429"/>
    </source>
</evidence>
<evidence type="ECO:0000313" key="1">
    <source>
        <dbReference type="EMBL" id="CAK0839285.1"/>
    </source>
</evidence>
<gene>
    <name evidence="1" type="ORF">PCOR1329_LOCUS34997</name>
</gene>
<dbReference type="Proteomes" id="UP001189429">
    <property type="component" value="Unassembled WGS sequence"/>
</dbReference>
<accession>A0ABN9T3V7</accession>
<sequence>MFGGLAEDFAEPALLDKQGCCAGVDIALAGDQPTLHDGDPRSRLNGFQESKDDSMAFRAEIERHCDMALEGMLDLAVESQYRDAVLKRLMDENGGLGEWDDDTLEGSFDLDETGAALERQAEEVHAEHGRALCADGAFDAAFQEYHEHYLEQLFCEPETVSQPLRCTSLHEMIVQHIYRSCGPYLLWVI</sequence>
<keyword evidence="2" id="KW-1185">Reference proteome</keyword>
<name>A0ABN9T3V7_9DINO</name>